<dbReference type="Pfam" id="PF07751">
    <property type="entry name" value="Abi_2"/>
    <property type="match status" value="1"/>
</dbReference>
<accession>A0A921K109</accession>
<evidence type="ECO:0000313" key="1">
    <source>
        <dbReference type="EMBL" id="HJE96535.1"/>
    </source>
</evidence>
<reference evidence="1" key="1">
    <citation type="journal article" date="2021" name="PeerJ">
        <title>Extensive microbial diversity within the chicken gut microbiome revealed by metagenomics and culture.</title>
        <authorList>
            <person name="Gilroy R."/>
            <person name="Ravi A."/>
            <person name="Getino M."/>
            <person name="Pursley I."/>
            <person name="Horton D.L."/>
            <person name="Alikhan N.F."/>
            <person name="Baker D."/>
            <person name="Gharbi K."/>
            <person name="Hall N."/>
            <person name="Watson M."/>
            <person name="Adriaenssens E.M."/>
            <person name="Foster-Nyarko E."/>
            <person name="Jarju S."/>
            <person name="Secka A."/>
            <person name="Antonio M."/>
            <person name="Oren A."/>
            <person name="Chaudhuri R.R."/>
            <person name="La Ragione R."/>
            <person name="Hildebrand F."/>
            <person name="Pallen M.J."/>
        </authorList>
    </citation>
    <scope>NUCLEOTIDE SEQUENCE</scope>
    <source>
        <strain evidence="1">CHK174-6876</strain>
    </source>
</reference>
<reference evidence="1" key="2">
    <citation type="submission" date="2021-09" db="EMBL/GenBank/DDBJ databases">
        <authorList>
            <person name="Gilroy R."/>
        </authorList>
    </citation>
    <scope>NUCLEOTIDE SEQUENCE</scope>
    <source>
        <strain evidence="1">CHK174-6876</strain>
    </source>
</reference>
<dbReference type="EMBL" id="DYXG01000025">
    <property type="protein sequence ID" value="HJE96535.1"/>
    <property type="molecule type" value="Genomic_DNA"/>
</dbReference>
<comment type="caution">
    <text evidence="1">The sequence shown here is derived from an EMBL/GenBank/DDBJ whole genome shotgun (WGS) entry which is preliminary data.</text>
</comment>
<evidence type="ECO:0000313" key="2">
    <source>
        <dbReference type="Proteomes" id="UP000707535"/>
    </source>
</evidence>
<sequence>MQNKIILNPSELISKTKGQFIEPPDDQKLALYLSNLPYYDLIKGYKKSKLKDANNQFLQNLDIDMLYQIHWLDLSLSNLLLKFSLETEKHLKSELSTVIAQYGNTPEQYLNQRYYKNTNSRTLGNIKDDIKNDMTGDFQKVKDSKGTIPSWYLIQKLSLGRIINWYSILNAYPKKQVTSNFLDMPKALHIRNEQRKKALFKKFLDYILEVRNKTAHGQRILNIDIKTELDLTLLKEAGVDKYFKLNSKKTTAISDISNFVAIIILLTNLSPFAVNVYNEFSTFFMNRKNEKNNPLNEINMDAYNLFDINEEDLTRILNLLKFRFK</sequence>
<dbReference type="InterPro" id="IPR011664">
    <property type="entry name" value="Abi_system_AbiD/AbiF-like"/>
</dbReference>
<proteinExistence type="predicted"/>
<gene>
    <name evidence="1" type="ORF">K8V00_02850</name>
</gene>
<organism evidence="1 2">
    <name type="scientific">Ligilactobacillus acidipiscis</name>
    <dbReference type="NCBI Taxonomy" id="89059"/>
    <lineage>
        <taxon>Bacteria</taxon>
        <taxon>Bacillati</taxon>
        <taxon>Bacillota</taxon>
        <taxon>Bacilli</taxon>
        <taxon>Lactobacillales</taxon>
        <taxon>Lactobacillaceae</taxon>
        <taxon>Ligilactobacillus</taxon>
    </lineage>
</organism>
<protein>
    <submittedName>
        <fullName evidence="1">Abi family protein</fullName>
    </submittedName>
</protein>
<dbReference type="AlphaFoldDB" id="A0A921K109"/>
<name>A0A921K109_9LACO</name>
<dbReference type="Proteomes" id="UP000707535">
    <property type="component" value="Unassembled WGS sequence"/>
</dbReference>